<evidence type="ECO:0000313" key="3">
    <source>
        <dbReference type="EMBL" id="OHT00650.1"/>
    </source>
</evidence>
<name>A0A1J4JPH9_9EUKA</name>
<dbReference type="PRINTS" id="PR00114">
    <property type="entry name" value="STPHPHTASE"/>
</dbReference>
<gene>
    <name evidence="3" type="ORF">TRFO_32617</name>
</gene>
<protein>
    <recommendedName>
        <fullName evidence="1">Serine/threonine-protein phosphatase</fullName>
        <ecNumber evidence="1">3.1.3.16</ecNumber>
    </recommendedName>
</protein>
<dbReference type="EMBL" id="MLAK01000945">
    <property type="protein sequence ID" value="OHT00650.1"/>
    <property type="molecule type" value="Genomic_DNA"/>
</dbReference>
<dbReference type="OrthoDB" id="10460792at2759"/>
<dbReference type="PANTHER" id="PTHR11668:SF494">
    <property type="entry name" value="PROTEIN PHOSPHATASE, PUTATIVE-RELATED"/>
    <property type="match status" value="1"/>
</dbReference>
<keyword evidence="1" id="KW-0378">Hydrolase</keyword>
<dbReference type="VEuPathDB" id="TrichDB:TRFO_32617"/>
<evidence type="ECO:0000313" key="4">
    <source>
        <dbReference type="Proteomes" id="UP000179807"/>
    </source>
</evidence>
<comment type="similarity">
    <text evidence="1">Belongs to the PPP phosphatase family.</text>
</comment>
<comment type="caution">
    <text evidence="3">The sequence shown here is derived from an EMBL/GenBank/DDBJ whole genome shotgun (WGS) entry which is preliminary data.</text>
</comment>
<dbReference type="InterPro" id="IPR029052">
    <property type="entry name" value="Metallo-depent_PP-like"/>
</dbReference>
<dbReference type="GO" id="GO:0004722">
    <property type="term" value="F:protein serine/threonine phosphatase activity"/>
    <property type="evidence" value="ECO:0007669"/>
    <property type="project" value="UniProtKB-EC"/>
</dbReference>
<reference evidence="3" key="1">
    <citation type="submission" date="2016-10" db="EMBL/GenBank/DDBJ databases">
        <authorList>
            <person name="Benchimol M."/>
            <person name="Almeida L.G."/>
            <person name="Vasconcelos A.T."/>
            <person name="Perreira-Neves A."/>
            <person name="Rosa I.A."/>
            <person name="Tasca T."/>
            <person name="Bogo M.R."/>
            <person name="de Souza W."/>
        </authorList>
    </citation>
    <scope>NUCLEOTIDE SEQUENCE [LARGE SCALE GENOMIC DNA]</scope>
    <source>
        <strain evidence="3">K</strain>
    </source>
</reference>
<dbReference type="SMART" id="SM00156">
    <property type="entry name" value="PP2Ac"/>
    <property type="match status" value="1"/>
</dbReference>
<evidence type="ECO:0000256" key="1">
    <source>
        <dbReference type="RuleBase" id="RU004273"/>
    </source>
</evidence>
<accession>A0A1J4JPH9</accession>
<evidence type="ECO:0000259" key="2">
    <source>
        <dbReference type="PROSITE" id="PS00125"/>
    </source>
</evidence>
<dbReference type="Pfam" id="PF00149">
    <property type="entry name" value="Metallophos"/>
    <property type="match status" value="1"/>
</dbReference>
<dbReference type="PROSITE" id="PS00125">
    <property type="entry name" value="SER_THR_PHOSPHATASE"/>
    <property type="match status" value="1"/>
</dbReference>
<dbReference type="PANTHER" id="PTHR11668">
    <property type="entry name" value="SERINE/THREONINE PROTEIN PHOSPHATASE"/>
    <property type="match status" value="1"/>
</dbReference>
<dbReference type="Proteomes" id="UP000179807">
    <property type="component" value="Unassembled WGS sequence"/>
</dbReference>
<dbReference type="InterPro" id="IPR004843">
    <property type="entry name" value="Calcineurin-like_PHP"/>
</dbReference>
<dbReference type="RefSeq" id="XP_068353786.1">
    <property type="nucleotide sequence ID" value="XM_068508594.1"/>
</dbReference>
<feature type="domain" description="Serine/threonine specific protein phosphatases" evidence="2">
    <location>
        <begin position="135"/>
        <end position="140"/>
    </location>
</feature>
<comment type="catalytic activity">
    <reaction evidence="1">
        <text>O-phospho-L-threonyl-[protein] + H2O = L-threonyl-[protein] + phosphate</text>
        <dbReference type="Rhea" id="RHEA:47004"/>
        <dbReference type="Rhea" id="RHEA-COMP:11060"/>
        <dbReference type="Rhea" id="RHEA-COMP:11605"/>
        <dbReference type="ChEBI" id="CHEBI:15377"/>
        <dbReference type="ChEBI" id="CHEBI:30013"/>
        <dbReference type="ChEBI" id="CHEBI:43474"/>
        <dbReference type="ChEBI" id="CHEBI:61977"/>
        <dbReference type="EC" id="3.1.3.16"/>
    </reaction>
</comment>
<dbReference type="GeneID" id="94843298"/>
<dbReference type="GO" id="GO:0005737">
    <property type="term" value="C:cytoplasm"/>
    <property type="evidence" value="ECO:0007669"/>
    <property type="project" value="TreeGrafter"/>
</dbReference>
<dbReference type="AlphaFoldDB" id="A0A1J4JPH9"/>
<dbReference type="InterPro" id="IPR050341">
    <property type="entry name" value="PP1_catalytic_subunit"/>
</dbReference>
<dbReference type="Gene3D" id="3.60.21.10">
    <property type="match status" value="1"/>
</dbReference>
<sequence length="436" mass="48065">MGFEEGNEKHIAASCVIDSFHDFIGNRNLDFESVGSEDSPIPAFPRALVQDLLVDAEKVLSQLPNVVNLEGGIYVVGDLHGNIRDLLRILATAEPPPVSRFLFLGDYVDRGEYSVEVIILLLAMVVIYPNYITLLRGNHEYEVVNSTYGFKEQVYALYGNTGLYESFNQTFSYMPVAALIDDTTFCVHGGLSPKLKRIDQLNDFDRTLTPPCELMNDIVWSDPSNVTESCIQSTRGNGCLFGHTFLHNFLVNNKLKRLVRAHECVKNGVRVGKDSKIVTVFSTCNYKGEGSNQCGIIKVIEDGSFQAFNLKLIKVLRRVNANFSKIAYRGKSTSIVLGSLPSATNLLSTLRLIARGGIVGSRSMIRKKTIGNLRNLNSSCLIVKPDLPDESTKRRWTLGANSLSDILAASEASNISTSCSLCAYETPLSSSFIIPQ</sequence>
<keyword evidence="4" id="KW-1185">Reference proteome</keyword>
<dbReference type="SUPFAM" id="SSF56300">
    <property type="entry name" value="Metallo-dependent phosphatases"/>
    <property type="match status" value="1"/>
</dbReference>
<proteinExistence type="inferred from homology"/>
<dbReference type="CDD" id="cd00144">
    <property type="entry name" value="MPP_PPP_family"/>
    <property type="match status" value="1"/>
</dbReference>
<dbReference type="InterPro" id="IPR006186">
    <property type="entry name" value="Ser/Thr-sp_prot-phosphatase"/>
</dbReference>
<dbReference type="EC" id="3.1.3.16" evidence="1"/>
<organism evidence="3 4">
    <name type="scientific">Tritrichomonas foetus</name>
    <dbReference type="NCBI Taxonomy" id="1144522"/>
    <lineage>
        <taxon>Eukaryota</taxon>
        <taxon>Metamonada</taxon>
        <taxon>Parabasalia</taxon>
        <taxon>Tritrichomonadida</taxon>
        <taxon>Tritrichomonadidae</taxon>
        <taxon>Tritrichomonas</taxon>
    </lineage>
</organism>
<dbReference type="GO" id="GO:0005634">
    <property type="term" value="C:nucleus"/>
    <property type="evidence" value="ECO:0007669"/>
    <property type="project" value="TreeGrafter"/>
</dbReference>